<gene>
    <name evidence="1" type="ORF">BB559_000088</name>
</gene>
<comment type="caution">
    <text evidence="1">The sequence shown here is derived from an EMBL/GenBank/DDBJ whole genome shotgun (WGS) entry which is preliminary data.</text>
</comment>
<evidence type="ECO:0000313" key="1">
    <source>
        <dbReference type="EMBL" id="PVV00147.1"/>
    </source>
</evidence>
<keyword evidence="2" id="KW-1185">Reference proteome</keyword>
<accession>A0A2T9Z6H9</accession>
<dbReference type="AlphaFoldDB" id="A0A2T9Z6H9"/>
<dbReference type="EMBL" id="MBFT01000005">
    <property type="protein sequence ID" value="PVV00147.1"/>
    <property type="molecule type" value="Genomic_DNA"/>
</dbReference>
<sequence length="170" mass="19772">MFSKKQSSAFSHSRASTNLHFQISNQISTNYPKKPSNLFVFGDSDSSIQSERLKYRKNRFGKSKDSTKYNGSDRINEKTNIKDSDNEIKSRIDPNNYEDRFDIDYENDFKDNDTGLCDDVIAKLNVIGLDYFSIVTKGAYIDKRRKVAIDFDFNFDEHETFANNRTPQMK</sequence>
<organism evidence="1 2">
    <name type="scientific">Furculomyces boomerangus</name>
    <dbReference type="NCBI Taxonomy" id="61424"/>
    <lineage>
        <taxon>Eukaryota</taxon>
        <taxon>Fungi</taxon>
        <taxon>Fungi incertae sedis</taxon>
        <taxon>Zoopagomycota</taxon>
        <taxon>Kickxellomycotina</taxon>
        <taxon>Harpellomycetes</taxon>
        <taxon>Harpellales</taxon>
        <taxon>Harpellaceae</taxon>
        <taxon>Furculomyces</taxon>
    </lineage>
</organism>
<protein>
    <submittedName>
        <fullName evidence="1">Uncharacterized protein</fullName>
    </submittedName>
</protein>
<name>A0A2T9Z6H9_9FUNG</name>
<proteinExistence type="predicted"/>
<evidence type="ECO:0000313" key="2">
    <source>
        <dbReference type="Proteomes" id="UP000245699"/>
    </source>
</evidence>
<dbReference type="Proteomes" id="UP000245699">
    <property type="component" value="Unassembled WGS sequence"/>
</dbReference>
<reference evidence="1 2" key="1">
    <citation type="journal article" date="2018" name="MBio">
        <title>Comparative Genomics Reveals the Core Gene Toolbox for the Fungus-Insect Symbiosis.</title>
        <authorList>
            <person name="Wang Y."/>
            <person name="Stata M."/>
            <person name="Wang W."/>
            <person name="Stajich J.E."/>
            <person name="White M.M."/>
            <person name="Moncalvo J.M."/>
        </authorList>
    </citation>
    <scope>NUCLEOTIDE SEQUENCE [LARGE SCALE GENOMIC DNA]</scope>
    <source>
        <strain evidence="1 2">AUS-77-4</strain>
    </source>
</reference>